<comment type="subcellular location">
    <subcellularLocation>
        <location evidence="11">Cytoplasm</location>
    </subcellularLocation>
</comment>
<dbReference type="Proteomes" id="UP000514716">
    <property type="component" value="Chromosome"/>
</dbReference>
<dbReference type="InterPro" id="IPR015422">
    <property type="entry name" value="PyrdxlP-dep_Trfase_small"/>
</dbReference>
<dbReference type="FunFam" id="3.40.640.10:FF:000011">
    <property type="entry name" value="Ornithine aminotransferase"/>
    <property type="match status" value="1"/>
</dbReference>
<dbReference type="HAMAP" id="MF_01689">
    <property type="entry name" value="Ornith_aminotrans_3"/>
    <property type="match status" value="1"/>
</dbReference>
<keyword evidence="5 11" id="KW-0032">Aminotransferase</keyword>
<evidence type="ECO:0000256" key="6">
    <source>
        <dbReference type="ARBA" id="ARBA00022605"/>
    </source>
</evidence>
<dbReference type="InterPro" id="IPR005814">
    <property type="entry name" value="Aminotrans_3"/>
</dbReference>
<dbReference type="GO" id="GO:0042802">
    <property type="term" value="F:identical protein binding"/>
    <property type="evidence" value="ECO:0007669"/>
    <property type="project" value="TreeGrafter"/>
</dbReference>
<dbReference type="NCBIfam" id="TIGR01885">
    <property type="entry name" value="Orn_aminotrans"/>
    <property type="match status" value="1"/>
</dbReference>
<comment type="cofactor">
    <cofactor evidence="1 11">
        <name>pyridoxal 5'-phosphate</name>
        <dbReference type="ChEBI" id="CHEBI:597326"/>
    </cofactor>
</comment>
<dbReference type="Gene3D" id="3.90.1150.10">
    <property type="entry name" value="Aspartate Aminotransferase, domain 1"/>
    <property type="match status" value="1"/>
</dbReference>
<comment type="similarity">
    <text evidence="11">Belongs to the class-III pyridoxal-phosphate-dependent aminotransferase family. OAT subfamily.</text>
</comment>
<evidence type="ECO:0000256" key="2">
    <source>
        <dbReference type="ARBA" id="ARBA00004998"/>
    </source>
</evidence>
<evidence type="ECO:0000256" key="7">
    <source>
        <dbReference type="ARBA" id="ARBA00022650"/>
    </source>
</evidence>
<dbReference type="GO" id="GO:0030170">
    <property type="term" value="F:pyridoxal phosphate binding"/>
    <property type="evidence" value="ECO:0007669"/>
    <property type="project" value="UniProtKB-UniRule"/>
</dbReference>
<keyword evidence="4 11" id="KW-0963">Cytoplasm</keyword>
<dbReference type="InterPro" id="IPR015424">
    <property type="entry name" value="PyrdxlP-dep_Trfase"/>
</dbReference>
<evidence type="ECO:0000256" key="9">
    <source>
        <dbReference type="ARBA" id="ARBA00022898"/>
    </source>
</evidence>
<organism evidence="12 13">
    <name type="scientific">Planococcus maritimus</name>
    <dbReference type="NCBI Taxonomy" id="192421"/>
    <lineage>
        <taxon>Bacteria</taxon>
        <taxon>Bacillati</taxon>
        <taxon>Bacillota</taxon>
        <taxon>Bacilli</taxon>
        <taxon>Bacillales</taxon>
        <taxon>Caryophanaceae</taxon>
        <taxon>Planococcus</taxon>
    </lineage>
</organism>
<dbReference type="PIRSF" id="PIRSF000521">
    <property type="entry name" value="Transaminase_4ab_Lys_Orn"/>
    <property type="match status" value="1"/>
</dbReference>
<keyword evidence="6 11" id="KW-0028">Amino-acid biosynthesis</keyword>
<dbReference type="InterPro" id="IPR034757">
    <property type="entry name" value="Ornith_aminotrans_bact"/>
</dbReference>
<evidence type="ECO:0000256" key="5">
    <source>
        <dbReference type="ARBA" id="ARBA00022576"/>
    </source>
</evidence>
<dbReference type="RefSeq" id="WP_068488967.1">
    <property type="nucleotide sequence ID" value="NZ_CP059540.1"/>
</dbReference>
<proteinExistence type="inferred from homology"/>
<feature type="modified residue" description="N6-(pyridoxal phosphate)lysine" evidence="11">
    <location>
        <position position="255"/>
    </location>
</feature>
<comment type="function">
    <text evidence="11">Catalyzes the interconversion of ornithine to glutamate semialdehyde.</text>
</comment>
<evidence type="ECO:0000256" key="8">
    <source>
        <dbReference type="ARBA" id="ARBA00022679"/>
    </source>
</evidence>
<name>A0A7D7MD31_PLAMR</name>
<dbReference type="UniPathway" id="UPA00098">
    <property type="reaction ID" value="UER00358"/>
</dbReference>
<dbReference type="GO" id="GO:0005737">
    <property type="term" value="C:cytoplasm"/>
    <property type="evidence" value="ECO:0007669"/>
    <property type="project" value="UniProtKB-SubCell"/>
</dbReference>
<dbReference type="NCBIfam" id="NF003145">
    <property type="entry name" value="PRK04073.1"/>
    <property type="match status" value="1"/>
</dbReference>
<evidence type="ECO:0000256" key="3">
    <source>
        <dbReference type="ARBA" id="ARBA00012924"/>
    </source>
</evidence>
<evidence type="ECO:0000256" key="11">
    <source>
        <dbReference type="HAMAP-Rule" id="MF_01689"/>
    </source>
</evidence>
<evidence type="ECO:0000256" key="10">
    <source>
        <dbReference type="ARBA" id="ARBA00030587"/>
    </source>
</evidence>
<dbReference type="InterPro" id="IPR049704">
    <property type="entry name" value="Aminotrans_3_PPA_site"/>
</dbReference>
<dbReference type="KEGG" id="pdec:H1Q58_05990"/>
<dbReference type="CDD" id="cd00610">
    <property type="entry name" value="OAT_like"/>
    <property type="match status" value="1"/>
</dbReference>
<dbReference type="EC" id="2.6.1.13" evidence="3 11"/>
<dbReference type="InterPro" id="IPR010164">
    <property type="entry name" value="Orn_aminotrans"/>
</dbReference>
<keyword evidence="7 11" id="KW-0641">Proline biosynthesis</keyword>
<protein>
    <recommendedName>
        <fullName evidence="3 11">Ornithine aminotransferase</fullName>
        <shortName evidence="11">OAT</shortName>
        <ecNumber evidence="3 11">2.6.1.13</ecNumber>
    </recommendedName>
    <alternativeName>
        <fullName evidence="10 11">Ornithine--oxo-acid aminotransferase</fullName>
    </alternativeName>
</protein>
<dbReference type="AlphaFoldDB" id="A0A7D7MD31"/>
<dbReference type="Gene3D" id="3.40.640.10">
    <property type="entry name" value="Type I PLP-dependent aspartate aminotransferase-like (Major domain)"/>
    <property type="match status" value="1"/>
</dbReference>
<reference evidence="12 13" key="1">
    <citation type="submission" date="2020-07" db="EMBL/GenBank/DDBJ databases">
        <title>Screening of a cold-adapted Planococcus bacterium producing protease in traditional shrimp paste and protease identification by genome sequencing.</title>
        <authorList>
            <person name="Gao R."/>
            <person name="Leng W."/>
            <person name="Chu Q."/>
            <person name="Wu X."/>
            <person name="Liu H."/>
            <person name="Li X."/>
        </authorList>
    </citation>
    <scope>NUCLEOTIDE SEQUENCE [LARGE SCALE GENOMIC DNA]</scope>
    <source>
        <strain evidence="12 13">XJ11</strain>
    </source>
</reference>
<dbReference type="Pfam" id="PF00202">
    <property type="entry name" value="Aminotran_3"/>
    <property type="match status" value="1"/>
</dbReference>
<evidence type="ECO:0000313" key="13">
    <source>
        <dbReference type="Proteomes" id="UP000514716"/>
    </source>
</evidence>
<dbReference type="SUPFAM" id="SSF53383">
    <property type="entry name" value="PLP-dependent transferases"/>
    <property type="match status" value="1"/>
</dbReference>
<evidence type="ECO:0000256" key="1">
    <source>
        <dbReference type="ARBA" id="ARBA00001933"/>
    </source>
</evidence>
<gene>
    <name evidence="11" type="primary">rocD</name>
    <name evidence="12" type="ORF">H1Q58_05990</name>
</gene>
<dbReference type="GO" id="GO:0055129">
    <property type="term" value="P:L-proline biosynthetic process"/>
    <property type="evidence" value="ECO:0007669"/>
    <property type="project" value="UniProtKB-UniRule"/>
</dbReference>
<dbReference type="PANTHER" id="PTHR11986">
    <property type="entry name" value="AMINOTRANSFERASE CLASS III"/>
    <property type="match status" value="1"/>
</dbReference>
<sequence length="397" mass="43880">MTQTQSIIEKTEQYGAKNYHPLPIVISKAEGVWVTDPEGNKFMDMLSAYSAVNQGHRHPKIIQALKDQADRVTLTSRAFHNDQLAPWYEMICEISGKEMALPMNTGAEAVETAIKAARRWAYDVKGVEENKAEIIACEGNFHGRTMTAVSLSSDPEYRRGFGPMLPGINIVPFGDLDALKNAITPNTAAFLIEPIQGEAGIIMPPEGFLKAARELCREHNVLFIADEIQCGLARTGKMFACEWEDVDPDMYILGKALGGGVFPISCVVANNEVLGVFNPGSHGSTFGGNPLACAVSIASMQVLQEESLPERSLELGTYFMEELNKLDHPVIKEVRGRGLFIGMELTEAARPYCEQLKELGLLCKETHDTVIRFAPPLIITKEELDWALERIHQVFTK</sequence>
<keyword evidence="13" id="KW-1185">Reference proteome</keyword>
<dbReference type="InterPro" id="IPR015421">
    <property type="entry name" value="PyrdxlP-dep_Trfase_major"/>
</dbReference>
<evidence type="ECO:0000256" key="4">
    <source>
        <dbReference type="ARBA" id="ARBA00022490"/>
    </source>
</evidence>
<keyword evidence="8 11" id="KW-0808">Transferase</keyword>
<evidence type="ECO:0000313" key="12">
    <source>
        <dbReference type="EMBL" id="QMT18535.1"/>
    </source>
</evidence>
<dbReference type="InterPro" id="IPR050103">
    <property type="entry name" value="Class-III_PLP-dep_AT"/>
</dbReference>
<dbReference type="GO" id="GO:0004587">
    <property type="term" value="F:ornithine aminotransferase activity"/>
    <property type="evidence" value="ECO:0007669"/>
    <property type="project" value="UniProtKB-UniRule"/>
</dbReference>
<keyword evidence="9 11" id="KW-0663">Pyridoxal phosphate</keyword>
<comment type="catalytic activity">
    <reaction evidence="11">
        <text>a 2-oxocarboxylate + L-ornithine = L-glutamate 5-semialdehyde + an L-alpha-amino acid</text>
        <dbReference type="Rhea" id="RHEA:13877"/>
        <dbReference type="ChEBI" id="CHEBI:35179"/>
        <dbReference type="ChEBI" id="CHEBI:46911"/>
        <dbReference type="ChEBI" id="CHEBI:58066"/>
        <dbReference type="ChEBI" id="CHEBI:59869"/>
        <dbReference type="EC" id="2.6.1.13"/>
    </reaction>
</comment>
<comment type="pathway">
    <text evidence="2 11">Amino-acid biosynthesis; L-proline biosynthesis; L-glutamate 5-semialdehyde from L-ornithine: step 1/1.</text>
</comment>
<dbReference type="EMBL" id="CP059540">
    <property type="protein sequence ID" value="QMT18535.1"/>
    <property type="molecule type" value="Genomic_DNA"/>
</dbReference>
<accession>A0A7D7MD31</accession>
<dbReference type="PROSITE" id="PS00600">
    <property type="entry name" value="AA_TRANSFER_CLASS_3"/>
    <property type="match status" value="1"/>
</dbReference>
<dbReference type="PANTHER" id="PTHR11986:SF18">
    <property type="entry name" value="ORNITHINE AMINOTRANSFERASE, MITOCHONDRIAL"/>
    <property type="match status" value="1"/>
</dbReference>